<dbReference type="Proteomes" id="UP001295740">
    <property type="component" value="Unassembled WGS sequence"/>
</dbReference>
<evidence type="ECO:0000256" key="9">
    <source>
        <dbReference type="SAM" id="SignalP"/>
    </source>
</evidence>
<evidence type="ECO:0000256" key="4">
    <source>
        <dbReference type="ARBA" id="ARBA00023295"/>
    </source>
</evidence>
<proteinExistence type="inferred from homology"/>
<feature type="site" description="Important for catalytic activity, responsible for pKa modulation of the active site Glu and correct orientation of both the proton donor and substrate" evidence="7">
    <location>
        <position position="173"/>
    </location>
</feature>
<evidence type="ECO:0000256" key="7">
    <source>
        <dbReference type="PIRSR" id="PIRSR606710-2"/>
    </source>
</evidence>
<dbReference type="CDD" id="cd08999">
    <property type="entry name" value="GH43_ABN-like"/>
    <property type="match status" value="1"/>
</dbReference>
<evidence type="ECO:0000256" key="5">
    <source>
        <dbReference type="ARBA" id="ARBA00042202"/>
    </source>
</evidence>
<dbReference type="PANTHER" id="PTHR43301:SF3">
    <property type="entry name" value="ARABINAN ENDO-1,5-ALPHA-L-ARABINOSIDASE A-RELATED"/>
    <property type="match status" value="1"/>
</dbReference>
<feature type="chain" id="PRO_5042520461" description="Endo-1,5-alpha-L-arabinanase A" evidence="9">
    <location>
        <begin position="19"/>
        <end position="350"/>
    </location>
</feature>
<protein>
    <recommendedName>
        <fullName evidence="5">Endo-1,5-alpha-L-arabinanase A</fullName>
    </recommendedName>
</protein>
<dbReference type="Pfam" id="PF04616">
    <property type="entry name" value="Glyco_hydro_43"/>
    <property type="match status" value="1"/>
</dbReference>
<dbReference type="PANTHER" id="PTHR43301">
    <property type="entry name" value="ARABINAN ENDO-1,5-ALPHA-L-ARABINOSIDASE"/>
    <property type="match status" value="1"/>
</dbReference>
<keyword evidence="3 8" id="KW-0378">Hydrolase</keyword>
<feature type="active site" description="Proton acceptor" evidence="6">
    <location>
        <position position="51"/>
    </location>
</feature>
<comment type="caution">
    <text evidence="10">The sequence shown here is derived from an EMBL/GenBank/DDBJ whole genome shotgun (WGS) entry which is preliminary data.</text>
</comment>
<feature type="signal peptide" evidence="9">
    <location>
        <begin position="1"/>
        <end position="18"/>
    </location>
</feature>
<evidence type="ECO:0000313" key="10">
    <source>
        <dbReference type="EMBL" id="CAJ2500064.1"/>
    </source>
</evidence>
<keyword evidence="9" id="KW-0732">Signal</keyword>
<dbReference type="GO" id="GO:0005975">
    <property type="term" value="P:carbohydrate metabolic process"/>
    <property type="evidence" value="ECO:0007669"/>
    <property type="project" value="InterPro"/>
</dbReference>
<keyword evidence="11" id="KW-1185">Reference proteome</keyword>
<sequence>MFPLSLPLTAFFAASALSSPLGNGGPTSRDQAQSQTCSFIHGPFLAPNFPDPSLLKVGNTYYSFATHPGKDVQMAKSTDFSSKWDRVSEPQILEIDQAPWAGKAKSGSYEIWAPDVGQQQHGSKKYIMYFAALDKENTENHCIGAATSSSITGPYTPSTTPLDCDRKQAGVMDPAFFRDPGTKKTYLVYKTEIPAEYNSLSIRELSSADDGSEGLEWPDRSAATQLVKVNSPAGFSDGNNIEDPFLFKHKDTYFLLFSTHFTGDGTYNVEYAHSSTVDGDYTRVKDPLFSTGMMGCDNIIGPGGASFVVDGDSVRVIFHSLTAEKTISKRVAYTATVKVDGNTLSVDTSG</sequence>
<reference evidence="10" key="1">
    <citation type="submission" date="2023-10" db="EMBL/GenBank/DDBJ databases">
        <authorList>
            <person name="Hackl T."/>
        </authorList>
    </citation>
    <scope>NUCLEOTIDE SEQUENCE</scope>
</reference>
<dbReference type="InterPro" id="IPR050727">
    <property type="entry name" value="GH43_arabinanases"/>
</dbReference>
<dbReference type="GO" id="GO:0004553">
    <property type="term" value="F:hydrolase activity, hydrolyzing O-glycosyl compounds"/>
    <property type="evidence" value="ECO:0007669"/>
    <property type="project" value="InterPro"/>
</dbReference>
<evidence type="ECO:0000313" key="11">
    <source>
        <dbReference type="Proteomes" id="UP001295740"/>
    </source>
</evidence>
<dbReference type="InterPro" id="IPR006710">
    <property type="entry name" value="Glyco_hydro_43"/>
</dbReference>
<evidence type="ECO:0000256" key="6">
    <source>
        <dbReference type="PIRSR" id="PIRSR606710-1"/>
    </source>
</evidence>
<dbReference type="Gene3D" id="2.115.10.20">
    <property type="entry name" value="Glycosyl hydrolase domain, family 43"/>
    <property type="match status" value="1"/>
</dbReference>
<dbReference type="InterPro" id="IPR023296">
    <property type="entry name" value="Glyco_hydro_beta-prop_sf"/>
</dbReference>
<accession>A0AAI8V7X5</accession>
<keyword evidence="4 8" id="KW-0326">Glycosidase</keyword>
<evidence type="ECO:0000256" key="2">
    <source>
        <dbReference type="ARBA" id="ARBA00009865"/>
    </source>
</evidence>
<evidence type="ECO:0000256" key="8">
    <source>
        <dbReference type="RuleBase" id="RU361187"/>
    </source>
</evidence>
<dbReference type="EMBL" id="CAUWAG010000003">
    <property type="protein sequence ID" value="CAJ2500064.1"/>
    <property type="molecule type" value="Genomic_DNA"/>
</dbReference>
<name>A0AAI8V7X5_9PEZI</name>
<dbReference type="AlphaFoldDB" id="A0AAI8V7X5"/>
<dbReference type="SUPFAM" id="SSF75005">
    <property type="entry name" value="Arabinanase/levansucrase/invertase"/>
    <property type="match status" value="1"/>
</dbReference>
<evidence type="ECO:0000256" key="1">
    <source>
        <dbReference type="ARBA" id="ARBA00004834"/>
    </source>
</evidence>
<comment type="similarity">
    <text evidence="2 8">Belongs to the glycosyl hydrolase 43 family.</text>
</comment>
<comment type="pathway">
    <text evidence="1">Glycan metabolism; L-arabinan degradation.</text>
</comment>
<feature type="active site" description="Proton donor" evidence="6">
    <location>
        <position position="242"/>
    </location>
</feature>
<gene>
    <name evidence="10" type="ORF">KHLLAP_LOCUS532</name>
</gene>
<organism evidence="10 11">
    <name type="scientific">Anthostomella pinea</name>
    <dbReference type="NCBI Taxonomy" id="933095"/>
    <lineage>
        <taxon>Eukaryota</taxon>
        <taxon>Fungi</taxon>
        <taxon>Dikarya</taxon>
        <taxon>Ascomycota</taxon>
        <taxon>Pezizomycotina</taxon>
        <taxon>Sordariomycetes</taxon>
        <taxon>Xylariomycetidae</taxon>
        <taxon>Xylariales</taxon>
        <taxon>Xylariaceae</taxon>
        <taxon>Anthostomella</taxon>
    </lineage>
</organism>
<evidence type="ECO:0000256" key="3">
    <source>
        <dbReference type="ARBA" id="ARBA00022801"/>
    </source>
</evidence>